<evidence type="ECO:0000259" key="2">
    <source>
        <dbReference type="Pfam" id="PF01205"/>
    </source>
</evidence>
<dbReference type="AlphaFoldDB" id="A0A654KJ92"/>
<gene>
    <name evidence="3" type="ordered locus">TEQUI_1558</name>
</gene>
<feature type="domain" description="Impact N-terminal" evidence="2">
    <location>
        <begin position="19"/>
        <end position="119"/>
    </location>
</feature>
<dbReference type="InterPro" id="IPR020568">
    <property type="entry name" value="Ribosomal_Su5_D2-typ_SF"/>
</dbReference>
<dbReference type="Pfam" id="PF01205">
    <property type="entry name" value="Impact_N"/>
    <property type="match status" value="1"/>
</dbReference>
<dbReference type="PANTHER" id="PTHR16301:SF20">
    <property type="entry name" value="IMPACT FAMILY MEMBER YIGZ"/>
    <property type="match status" value="1"/>
</dbReference>
<dbReference type="GO" id="GO:0005737">
    <property type="term" value="C:cytoplasm"/>
    <property type="evidence" value="ECO:0007669"/>
    <property type="project" value="TreeGrafter"/>
</dbReference>
<dbReference type="InterPro" id="IPR020569">
    <property type="entry name" value="UPF0029_Impact_CS"/>
</dbReference>
<reference evidence="3 4" key="1">
    <citation type="journal article" date="2011" name="J. Bacteriol.">
        <title>Genome sequence of Taylorella equigenitalis MCE9, the causative agent of contagious equine metritis.</title>
        <authorList>
            <person name="Hebert L."/>
            <person name="Moumen B."/>
            <person name="Duquesne F."/>
            <person name="Breuil M.F."/>
            <person name="Laugier C."/>
            <person name="Batto J.M."/>
            <person name="Renault P."/>
            <person name="Petry S."/>
        </authorList>
    </citation>
    <scope>NUCLEOTIDE SEQUENCE [LARGE SCALE GENOMIC DNA]</scope>
    <source>
        <strain evidence="3 4">MCE9</strain>
    </source>
</reference>
<dbReference type="EMBL" id="CP002456">
    <property type="protein sequence ID" value="ADU92470.1"/>
    <property type="molecule type" value="Genomic_DNA"/>
</dbReference>
<organism evidence="3 4">
    <name type="scientific">Taylorella equigenitalis (strain MCE9)</name>
    <dbReference type="NCBI Taxonomy" id="937774"/>
    <lineage>
        <taxon>Bacteria</taxon>
        <taxon>Pseudomonadati</taxon>
        <taxon>Pseudomonadota</taxon>
        <taxon>Betaproteobacteria</taxon>
        <taxon>Burkholderiales</taxon>
        <taxon>Alcaligenaceae</taxon>
        <taxon>Taylorella</taxon>
    </lineage>
</organism>
<comment type="similarity">
    <text evidence="1">Belongs to the IMPACT family.</text>
</comment>
<dbReference type="Gene3D" id="3.30.230.30">
    <property type="entry name" value="Impact, N-terminal domain"/>
    <property type="match status" value="1"/>
</dbReference>
<dbReference type="InterPro" id="IPR001498">
    <property type="entry name" value="Impact_N"/>
</dbReference>
<dbReference type="PROSITE" id="PS00910">
    <property type="entry name" value="UPF0029"/>
    <property type="match status" value="1"/>
</dbReference>
<dbReference type="KEGG" id="teq:TEQUI_1558"/>
<accession>A0A654KJ92</accession>
<dbReference type="InterPro" id="IPR036956">
    <property type="entry name" value="Impact_N_sf"/>
</dbReference>
<dbReference type="InterPro" id="IPR023582">
    <property type="entry name" value="Impact"/>
</dbReference>
<name>A0A654KJ92_TAYEM</name>
<dbReference type="Proteomes" id="UP000007472">
    <property type="component" value="Chromosome"/>
</dbReference>
<evidence type="ECO:0000313" key="4">
    <source>
        <dbReference type="Proteomes" id="UP000007472"/>
    </source>
</evidence>
<proteinExistence type="inferred from homology"/>
<dbReference type="GO" id="GO:0006446">
    <property type="term" value="P:regulation of translational initiation"/>
    <property type="evidence" value="ECO:0007669"/>
    <property type="project" value="TreeGrafter"/>
</dbReference>
<dbReference type="SUPFAM" id="SSF54211">
    <property type="entry name" value="Ribosomal protein S5 domain 2-like"/>
    <property type="match status" value="1"/>
</dbReference>
<dbReference type="PANTHER" id="PTHR16301">
    <property type="entry name" value="IMPACT-RELATED"/>
    <property type="match status" value="1"/>
</dbReference>
<sequence>MPSIQFKIEAHQYYEERIKNSLFICHCAPVQSSEEALEFFSKFSKPDATHNCWAYKLIDNYRFNDDGEPGGTAGRPILQAIDGKALINVASLVIRYYGGVKLGTGGLARAYGGVTSKCLDLAHKIEIIPTVEILCEVVFSDIAKVKSKFINRVTVLSENFSEMGVVWRLAVETDFADELGQTITNLTKGKGVWIKSDS</sequence>
<evidence type="ECO:0000256" key="1">
    <source>
        <dbReference type="ARBA" id="ARBA00007665"/>
    </source>
</evidence>
<evidence type="ECO:0000313" key="3">
    <source>
        <dbReference type="EMBL" id="ADU92470.1"/>
    </source>
</evidence>
<protein>
    <recommendedName>
        <fullName evidence="2">Impact N-terminal domain-containing protein</fullName>
    </recommendedName>
</protein>